<dbReference type="EMBL" id="JACGWN010000002">
    <property type="protein sequence ID" value="KAL0459521.1"/>
    <property type="molecule type" value="Genomic_DNA"/>
</dbReference>
<dbReference type="InterPro" id="IPR008586">
    <property type="entry name" value="DUF868_pln"/>
</dbReference>
<dbReference type="PANTHER" id="PTHR31972:SF4">
    <property type="entry name" value="DUF868 DOMAIN-CONTAINING PROTEIN"/>
    <property type="match status" value="1"/>
</dbReference>
<comment type="caution">
    <text evidence="1">The sequence shown here is derived from an EMBL/GenBank/DDBJ whole genome shotgun (WGS) entry which is preliminary data.</text>
</comment>
<sequence length="271" mass="30383">MKDFPSCFGESGVQVADSSSTSTNRAAAQNLVTCVYQYQSQGFSGFISVTWIKYLMGQGLSIGVENSSKESICKVDIKPWLFSKRKGFKNLVLDSTTVDVHWDLSSAKFGSGPEPLEGFYLASNFVAKREHIFGKRLYSSKAQFCDKGQLHDIRIEYDPTESSDKCLAIYIDSKAVLQVTHLKWKFRGNQTILVDGISVEVYWDVHSWLFGTLNGNAIFLFRSRLPGDKSWSDRSPARLPSDLSCPGLQRSKDTDSQDHGFTLVLCAWKNE</sequence>
<name>A0AAW2Y1B7_9LAMI</name>
<dbReference type="AlphaFoldDB" id="A0AAW2Y1B7"/>
<dbReference type="Pfam" id="PF05910">
    <property type="entry name" value="DUF868"/>
    <property type="match status" value="2"/>
</dbReference>
<reference evidence="1" key="1">
    <citation type="submission" date="2020-06" db="EMBL/GenBank/DDBJ databases">
        <authorList>
            <person name="Li T."/>
            <person name="Hu X."/>
            <person name="Zhang T."/>
            <person name="Song X."/>
            <person name="Zhang H."/>
            <person name="Dai N."/>
            <person name="Sheng W."/>
            <person name="Hou X."/>
            <person name="Wei L."/>
        </authorList>
    </citation>
    <scope>NUCLEOTIDE SEQUENCE</scope>
    <source>
        <strain evidence="1">KEN1</strain>
        <tissue evidence="1">Leaf</tissue>
    </source>
</reference>
<evidence type="ECO:0000313" key="1">
    <source>
        <dbReference type="EMBL" id="KAL0459521.1"/>
    </source>
</evidence>
<proteinExistence type="predicted"/>
<dbReference type="PANTHER" id="PTHR31972">
    <property type="entry name" value="EXPRESSED PROTEIN"/>
    <property type="match status" value="1"/>
</dbReference>
<reference evidence="1" key="2">
    <citation type="journal article" date="2024" name="Plant">
        <title>Genomic evolution and insights into agronomic trait innovations of Sesamum species.</title>
        <authorList>
            <person name="Miao H."/>
            <person name="Wang L."/>
            <person name="Qu L."/>
            <person name="Liu H."/>
            <person name="Sun Y."/>
            <person name="Le M."/>
            <person name="Wang Q."/>
            <person name="Wei S."/>
            <person name="Zheng Y."/>
            <person name="Lin W."/>
            <person name="Duan Y."/>
            <person name="Cao H."/>
            <person name="Xiong S."/>
            <person name="Wang X."/>
            <person name="Wei L."/>
            <person name="Li C."/>
            <person name="Ma Q."/>
            <person name="Ju M."/>
            <person name="Zhao R."/>
            <person name="Li G."/>
            <person name="Mu C."/>
            <person name="Tian Q."/>
            <person name="Mei H."/>
            <person name="Zhang T."/>
            <person name="Gao T."/>
            <person name="Zhang H."/>
        </authorList>
    </citation>
    <scope>NUCLEOTIDE SEQUENCE</scope>
    <source>
        <strain evidence="1">KEN1</strain>
    </source>
</reference>
<protein>
    <submittedName>
        <fullName evidence="1">Uncharacterized protein</fullName>
    </submittedName>
</protein>
<accession>A0AAW2Y1B7</accession>
<gene>
    <name evidence="1" type="ORF">Slati_0579300</name>
</gene>
<organism evidence="1">
    <name type="scientific">Sesamum latifolium</name>
    <dbReference type="NCBI Taxonomy" id="2727402"/>
    <lineage>
        <taxon>Eukaryota</taxon>
        <taxon>Viridiplantae</taxon>
        <taxon>Streptophyta</taxon>
        <taxon>Embryophyta</taxon>
        <taxon>Tracheophyta</taxon>
        <taxon>Spermatophyta</taxon>
        <taxon>Magnoliopsida</taxon>
        <taxon>eudicotyledons</taxon>
        <taxon>Gunneridae</taxon>
        <taxon>Pentapetalae</taxon>
        <taxon>asterids</taxon>
        <taxon>lamiids</taxon>
        <taxon>Lamiales</taxon>
        <taxon>Pedaliaceae</taxon>
        <taxon>Sesamum</taxon>
    </lineage>
</organism>